<feature type="domain" description="Cell envelope-related transcriptional attenuator" evidence="4">
    <location>
        <begin position="101"/>
        <end position="247"/>
    </location>
</feature>
<evidence type="ECO:0000256" key="2">
    <source>
        <dbReference type="SAM" id="MobiDB-lite"/>
    </source>
</evidence>
<dbReference type="InterPro" id="IPR050922">
    <property type="entry name" value="LytR/CpsA/Psr_CW_biosynth"/>
</dbReference>
<evidence type="ECO:0000256" key="3">
    <source>
        <dbReference type="SAM" id="Phobius"/>
    </source>
</evidence>
<name>A0A2K2UA64_9ACTN</name>
<dbReference type="OrthoDB" id="9782542at2"/>
<dbReference type="Pfam" id="PF03816">
    <property type="entry name" value="LytR_cpsA_psr"/>
    <property type="match status" value="1"/>
</dbReference>
<feature type="transmembrane region" description="Helical" evidence="3">
    <location>
        <begin position="27"/>
        <end position="50"/>
    </location>
</feature>
<evidence type="ECO:0000313" key="6">
    <source>
        <dbReference type="Proteomes" id="UP000236197"/>
    </source>
</evidence>
<dbReference type="InterPro" id="IPR004474">
    <property type="entry name" value="LytR_CpsA_psr"/>
</dbReference>
<keyword evidence="3" id="KW-0472">Membrane</keyword>
<feature type="compositionally biased region" description="Low complexity" evidence="2">
    <location>
        <begin position="333"/>
        <end position="350"/>
    </location>
</feature>
<evidence type="ECO:0000259" key="4">
    <source>
        <dbReference type="Pfam" id="PF03816"/>
    </source>
</evidence>
<dbReference type="Proteomes" id="UP000236197">
    <property type="component" value="Unassembled WGS sequence"/>
</dbReference>
<comment type="caution">
    <text evidence="5">The sequence shown here is derived from an EMBL/GenBank/DDBJ whole genome shotgun (WGS) entry which is preliminary data.</text>
</comment>
<evidence type="ECO:0000256" key="1">
    <source>
        <dbReference type="ARBA" id="ARBA00006068"/>
    </source>
</evidence>
<dbReference type="NCBIfam" id="TIGR00350">
    <property type="entry name" value="lytR_cpsA_psr"/>
    <property type="match status" value="1"/>
</dbReference>
<dbReference type="PANTHER" id="PTHR33392">
    <property type="entry name" value="POLYISOPRENYL-TEICHOIC ACID--PEPTIDOGLYCAN TEICHOIC ACID TRANSFERASE TAGU"/>
    <property type="match status" value="1"/>
</dbReference>
<organism evidence="5 6">
    <name type="scientific">Enteroscipio rubneri</name>
    <dbReference type="NCBI Taxonomy" id="2070686"/>
    <lineage>
        <taxon>Bacteria</taxon>
        <taxon>Bacillati</taxon>
        <taxon>Actinomycetota</taxon>
        <taxon>Coriobacteriia</taxon>
        <taxon>Eggerthellales</taxon>
        <taxon>Eggerthellaceae</taxon>
        <taxon>Enteroscipio</taxon>
    </lineage>
</organism>
<evidence type="ECO:0000313" key="5">
    <source>
        <dbReference type="EMBL" id="PNV67211.1"/>
    </source>
</evidence>
<reference evidence="6" key="1">
    <citation type="submission" date="2018-01" db="EMBL/GenBank/DDBJ databases">
        <title>Rubneribacter badeniensis gen. nov., sp. nov., and Colonibacter rubneri, gen. nov., sp. nov., WGS of new members of the Eggerthellaceae.</title>
        <authorList>
            <person name="Danylec N."/>
            <person name="Stoll D.A."/>
            <person name="Doetsch A."/>
            <person name="Kulling S.E."/>
            <person name="Huch M."/>
        </authorList>
    </citation>
    <scope>NUCLEOTIDE SEQUENCE [LARGE SCALE GENOMIC DNA]</scope>
    <source>
        <strain evidence="6">ResAG-96</strain>
    </source>
</reference>
<dbReference type="EMBL" id="PPEK01000011">
    <property type="protein sequence ID" value="PNV67211.1"/>
    <property type="molecule type" value="Genomic_DNA"/>
</dbReference>
<keyword evidence="3" id="KW-0812">Transmembrane</keyword>
<keyword evidence="3" id="KW-1133">Transmembrane helix</keyword>
<dbReference type="PANTHER" id="PTHR33392:SF6">
    <property type="entry name" value="POLYISOPRENYL-TEICHOIC ACID--PEPTIDOGLYCAN TEICHOIC ACID TRANSFERASE TAGU"/>
    <property type="match status" value="1"/>
</dbReference>
<accession>A0A2K2UA64</accession>
<comment type="similarity">
    <text evidence="1">Belongs to the LytR/CpsA/Psr (LCP) family.</text>
</comment>
<proteinExistence type="inferred from homology"/>
<dbReference type="AlphaFoldDB" id="A0A2K2UA64"/>
<sequence length="365" mass="39018">MAAPDLSRSEEILRVRKKRKKHSARKAVLITLAAIVCVFGLVGGAAALYLNSINQALSFDNKQEADNLKAALQPVTAETKDKPFYMLVLGSDARESDEASRSDVIILTRVDPQNGTITMVSIPRDTMVELPGHGRQKINAAYAFDGAAGAVDAVSKFAGVPITHYAEIHFQELETLVDTLGGVWVNVPVTNDETGSSNTGKRIEAGEQLLNGEQALAFARERYGYTRGDFQRADNQRILAQAIVKKVLDVSPLDLPGTVQQLAECVSTDYGLNEIIELAQKFQTAGAVTFYSGLVPSSTTTIDGISYVVTEYPGWTEMMQRVDAGEDPNAAPTAGAESSDTTDTASTSGEPQEGDGPASNATESL</sequence>
<dbReference type="Gene3D" id="3.40.630.190">
    <property type="entry name" value="LCP protein"/>
    <property type="match status" value="1"/>
</dbReference>
<keyword evidence="6" id="KW-1185">Reference proteome</keyword>
<gene>
    <name evidence="5" type="ORF">C2L71_09000</name>
</gene>
<dbReference type="RefSeq" id="WP_103265439.1">
    <property type="nucleotide sequence ID" value="NZ_CABMLE010000011.1"/>
</dbReference>
<protein>
    <submittedName>
        <fullName evidence="5">LytR family transcriptional regulator</fullName>
    </submittedName>
</protein>
<feature type="region of interest" description="Disordered" evidence="2">
    <location>
        <begin position="324"/>
        <end position="365"/>
    </location>
</feature>